<feature type="region of interest" description="Disordered" evidence="1">
    <location>
        <begin position="177"/>
        <end position="201"/>
    </location>
</feature>
<sequence>MTNKSILSEVVEILVGRLSFYTFQLLGRKLKGLSDIHLIEEGSETLKQSKERINRDSNDYIHLLRVPSEYNVDDYIATCTTEVTLNLPYYHEFGSTVVHPDDVFRKNWSTTSVPLSSINTAAADNDNGANLVIQQSTVLYSEEVKAISLLQNVIDAITEEKKKQTVCDKYLSHFTLPDDRQQNASPTSLYNNTPHQQNHYPQITEGNINEEYRPAVLGYKSVQFKDLIPPNTTRLMLISTTPGITDMGGDKFEMKTSSFSKKHTSL</sequence>
<protein>
    <submittedName>
        <fullName evidence="2">Uncharacterized protein</fullName>
    </submittedName>
</protein>
<reference evidence="2" key="1">
    <citation type="journal article" date="2022" name="IScience">
        <title>Evolution of zygomycete secretomes and the origins of terrestrial fungal ecologies.</title>
        <authorList>
            <person name="Chang Y."/>
            <person name="Wang Y."/>
            <person name="Mondo S."/>
            <person name="Ahrendt S."/>
            <person name="Andreopoulos W."/>
            <person name="Barry K."/>
            <person name="Beard J."/>
            <person name="Benny G.L."/>
            <person name="Blankenship S."/>
            <person name="Bonito G."/>
            <person name="Cuomo C."/>
            <person name="Desiro A."/>
            <person name="Gervers K.A."/>
            <person name="Hundley H."/>
            <person name="Kuo A."/>
            <person name="LaButti K."/>
            <person name="Lang B.F."/>
            <person name="Lipzen A."/>
            <person name="O'Donnell K."/>
            <person name="Pangilinan J."/>
            <person name="Reynolds N."/>
            <person name="Sandor L."/>
            <person name="Smith M.E."/>
            <person name="Tsang A."/>
            <person name="Grigoriev I.V."/>
            <person name="Stajich J.E."/>
            <person name="Spatafora J.W."/>
        </authorList>
    </citation>
    <scope>NUCLEOTIDE SEQUENCE</scope>
    <source>
        <strain evidence="2">RSA 2281</strain>
    </source>
</reference>
<dbReference type="AlphaFoldDB" id="A0AAD5KMR4"/>
<proteinExistence type="predicted"/>
<reference evidence="2" key="2">
    <citation type="submission" date="2023-02" db="EMBL/GenBank/DDBJ databases">
        <authorList>
            <consortium name="DOE Joint Genome Institute"/>
            <person name="Mondo S.J."/>
            <person name="Chang Y."/>
            <person name="Wang Y."/>
            <person name="Ahrendt S."/>
            <person name="Andreopoulos W."/>
            <person name="Barry K."/>
            <person name="Beard J."/>
            <person name="Benny G.L."/>
            <person name="Blankenship S."/>
            <person name="Bonito G."/>
            <person name="Cuomo C."/>
            <person name="Desiro A."/>
            <person name="Gervers K.A."/>
            <person name="Hundley H."/>
            <person name="Kuo A."/>
            <person name="LaButti K."/>
            <person name="Lang B.F."/>
            <person name="Lipzen A."/>
            <person name="O'Donnell K."/>
            <person name="Pangilinan J."/>
            <person name="Reynolds N."/>
            <person name="Sandor L."/>
            <person name="Smith M.W."/>
            <person name="Tsang A."/>
            <person name="Grigoriev I.V."/>
            <person name="Stajich J.E."/>
            <person name="Spatafora J.W."/>
        </authorList>
    </citation>
    <scope>NUCLEOTIDE SEQUENCE</scope>
    <source>
        <strain evidence="2">RSA 2281</strain>
    </source>
</reference>
<dbReference type="EMBL" id="JAIXMP010000003">
    <property type="protein sequence ID" value="KAI9275659.1"/>
    <property type="molecule type" value="Genomic_DNA"/>
</dbReference>
<keyword evidence="3" id="KW-1185">Reference proteome</keyword>
<gene>
    <name evidence="2" type="ORF">BDA99DRAFT_555438</name>
</gene>
<comment type="caution">
    <text evidence="2">The sequence shown here is derived from an EMBL/GenBank/DDBJ whole genome shotgun (WGS) entry which is preliminary data.</text>
</comment>
<evidence type="ECO:0000313" key="3">
    <source>
        <dbReference type="Proteomes" id="UP001209540"/>
    </source>
</evidence>
<evidence type="ECO:0000256" key="1">
    <source>
        <dbReference type="SAM" id="MobiDB-lite"/>
    </source>
</evidence>
<accession>A0AAD5KMR4</accession>
<name>A0AAD5KMR4_9FUNG</name>
<feature type="compositionally biased region" description="Polar residues" evidence="1">
    <location>
        <begin position="182"/>
        <end position="201"/>
    </location>
</feature>
<dbReference type="Proteomes" id="UP001209540">
    <property type="component" value="Unassembled WGS sequence"/>
</dbReference>
<evidence type="ECO:0000313" key="2">
    <source>
        <dbReference type="EMBL" id="KAI9275659.1"/>
    </source>
</evidence>
<organism evidence="2 3">
    <name type="scientific">Phascolomyces articulosus</name>
    <dbReference type="NCBI Taxonomy" id="60185"/>
    <lineage>
        <taxon>Eukaryota</taxon>
        <taxon>Fungi</taxon>
        <taxon>Fungi incertae sedis</taxon>
        <taxon>Mucoromycota</taxon>
        <taxon>Mucoromycotina</taxon>
        <taxon>Mucoromycetes</taxon>
        <taxon>Mucorales</taxon>
        <taxon>Lichtheimiaceae</taxon>
        <taxon>Phascolomyces</taxon>
    </lineage>
</organism>